<dbReference type="InterPro" id="IPR010982">
    <property type="entry name" value="Lambda_DNA-bd_dom_sf"/>
</dbReference>
<dbReference type="RefSeq" id="WP_093912701.1">
    <property type="nucleotide sequence ID" value="NZ_FONL01000002.1"/>
</dbReference>
<dbReference type="CDD" id="cd00093">
    <property type="entry name" value="HTH_XRE"/>
    <property type="match status" value="1"/>
</dbReference>
<name>A0A1I1YAR0_9FIRM</name>
<dbReference type="STRING" id="1123323.SAMN05216245_102117"/>
<evidence type="ECO:0000313" key="3">
    <source>
        <dbReference type="EMBL" id="SFE16641.1"/>
    </source>
</evidence>
<dbReference type="InterPro" id="IPR001387">
    <property type="entry name" value="Cro/C1-type_HTH"/>
</dbReference>
<dbReference type="EMBL" id="FONL01000002">
    <property type="protein sequence ID" value="SFE16641.1"/>
    <property type="molecule type" value="Genomic_DNA"/>
</dbReference>
<dbReference type="GO" id="GO:0003700">
    <property type="term" value="F:DNA-binding transcription factor activity"/>
    <property type="evidence" value="ECO:0007669"/>
    <property type="project" value="TreeGrafter"/>
</dbReference>
<dbReference type="PANTHER" id="PTHR46797:SF1">
    <property type="entry name" value="METHYLPHOSPHONATE SYNTHASE"/>
    <property type="match status" value="1"/>
</dbReference>
<dbReference type="SMART" id="SM00530">
    <property type="entry name" value="HTH_XRE"/>
    <property type="match status" value="1"/>
</dbReference>
<evidence type="ECO:0000256" key="1">
    <source>
        <dbReference type="ARBA" id="ARBA00023125"/>
    </source>
</evidence>
<evidence type="ECO:0000313" key="4">
    <source>
        <dbReference type="Proteomes" id="UP000198896"/>
    </source>
</evidence>
<dbReference type="Proteomes" id="UP000198896">
    <property type="component" value="Unassembled WGS sequence"/>
</dbReference>
<sequence>MDDCLKGIGERIREARKERSLTQSALAEKLDISVSHMSDIETGRTNFGIDIFMRITEILQVSADSLLRTNVPEVDAVYSAELKGLMEGCSSSEKEAMLKTLRSMKTVFLNNRK</sequence>
<dbReference type="InterPro" id="IPR050807">
    <property type="entry name" value="TransReg_Diox_bact_type"/>
</dbReference>
<dbReference type="PROSITE" id="PS50943">
    <property type="entry name" value="HTH_CROC1"/>
    <property type="match status" value="1"/>
</dbReference>
<dbReference type="OrthoDB" id="9805605at2"/>
<keyword evidence="1" id="KW-0238">DNA-binding</keyword>
<accession>A0A1I1YAR0</accession>
<dbReference type="PANTHER" id="PTHR46797">
    <property type="entry name" value="HTH-TYPE TRANSCRIPTIONAL REGULATOR"/>
    <property type="match status" value="1"/>
</dbReference>
<dbReference type="SUPFAM" id="SSF47413">
    <property type="entry name" value="lambda repressor-like DNA-binding domains"/>
    <property type="match status" value="1"/>
</dbReference>
<reference evidence="3 4" key="1">
    <citation type="submission" date="2016-10" db="EMBL/GenBank/DDBJ databases">
        <authorList>
            <person name="de Groot N.N."/>
        </authorList>
    </citation>
    <scope>NUCLEOTIDE SEQUENCE [LARGE SCALE GENOMIC DNA]</scope>
    <source>
        <strain evidence="3 4">DSM 9236</strain>
    </source>
</reference>
<gene>
    <name evidence="3" type="ORF">SAMN05216245_102117</name>
</gene>
<dbReference type="GO" id="GO:0003677">
    <property type="term" value="F:DNA binding"/>
    <property type="evidence" value="ECO:0007669"/>
    <property type="project" value="UniProtKB-KW"/>
</dbReference>
<dbReference type="Pfam" id="PF01381">
    <property type="entry name" value="HTH_3"/>
    <property type="match status" value="1"/>
</dbReference>
<evidence type="ECO:0000259" key="2">
    <source>
        <dbReference type="PROSITE" id="PS50943"/>
    </source>
</evidence>
<dbReference type="GO" id="GO:0005829">
    <property type="term" value="C:cytosol"/>
    <property type="evidence" value="ECO:0007669"/>
    <property type="project" value="TreeGrafter"/>
</dbReference>
<protein>
    <submittedName>
        <fullName evidence="3">Helix-turn-helix domain-containing protein</fullName>
    </submittedName>
</protein>
<dbReference type="Gene3D" id="1.10.260.40">
    <property type="entry name" value="lambda repressor-like DNA-binding domains"/>
    <property type="match status" value="1"/>
</dbReference>
<feature type="domain" description="HTH cro/C1-type" evidence="2">
    <location>
        <begin position="12"/>
        <end position="66"/>
    </location>
</feature>
<organism evidence="3 4">
    <name type="scientific">Succiniclasticum ruminis DSM 9236</name>
    <dbReference type="NCBI Taxonomy" id="1123323"/>
    <lineage>
        <taxon>Bacteria</taxon>
        <taxon>Bacillati</taxon>
        <taxon>Bacillota</taxon>
        <taxon>Negativicutes</taxon>
        <taxon>Acidaminococcales</taxon>
        <taxon>Acidaminococcaceae</taxon>
        <taxon>Succiniclasticum</taxon>
    </lineage>
</organism>
<proteinExistence type="predicted"/>
<keyword evidence="4" id="KW-1185">Reference proteome</keyword>
<dbReference type="AlphaFoldDB" id="A0A1I1YAR0"/>